<feature type="compositionally biased region" description="Gly residues" evidence="2">
    <location>
        <begin position="1"/>
        <end position="16"/>
    </location>
</feature>
<dbReference type="Proteomes" id="UP000297866">
    <property type="component" value="Unassembled WGS sequence"/>
</dbReference>
<dbReference type="InterPro" id="IPR013149">
    <property type="entry name" value="ADH-like_C"/>
</dbReference>
<dbReference type="InterPro" id="IPR051603">
    <property type="entry name" value="Zinc-ADH_QOR/CCCR"/>
</dbReference>
<sequence length="372" mass="39209">MAHAQGDGGVPQGDGGVRSVRFSRYGGPEVLDVVTTDVPVPGAGEVVVGVVAAGLNPVETSIREGRLQTKWPARFPAGQGSDFAGLIARVPRPDTGHDRPKHGHDWQVGDAVLGHTVRGAQATFVRVPVTDIIRKPERLSWEVAGSLYTAAVTAWNAVQEANPQPGRTVLVHAAAGGVGGIAAQLAKLRGARVIGTASPESFDHLRQLGVIPVQYGPGLAEAVARIAPDGVDAELDHLGDDAIANAPSADESDMVVLAKIANMVADRQIVVPVAAIYPFDEVEDAYRELEAGHAHGKIVLSLDPVDYPHQKVHGIDVRESEATRDRPDREPAPPAHEVLPPVFGHPHHHPGPAAATDRDRDADRDGDRDLAG</sequence>
<dbReference type="PANTHER" id="PTHR44154">
    <property type="entry name" value="QUINONE OXIDOREDUCTASE"/>
    <property type="match status" value="1"/>
</dbReference>
<evidence type="ECO:0000256" key="2">
    <source>
        <dbReference type="SAM" id="MobiDB-lite"/>
    </source>
</evidence>
<name>A0A4R8UH84_9MICO</name>
<dbReference type="InterPro" id="IPR036291">
    <property type="entry name" value="NAD(P)-bd_dom_sf"/>
</dbReference>
<feature type="region of interest" description="Disordered" evidence="2">
    <location>
        <begin position="314"/>
        <end position="372"/>
    </location>
</feature>
<dbReference type="Pfam" id="PF00107">
    <property type="entry name" value="ADH_zinc_N"/>
    <property type="match status" value="1"/>
</dbReference>
<dbReference type="SUPFAM" id="SSF50129">
    <property type="entry name" value="GroES-like"/>
    <property type="match status" value="1"/>
</dbReference>
<accession>A0A4R8UH84</accession>
<dbReference type="InterPro" id="IPR020843">
    <property type="entry name" value="ER"/>
</dbReference>
<protein>
    <submittedName>
        <fullName evidence="4">NADP-dependent oxidoreductase</fullName>
    </submittedName>
</protein>
<keyword evidence="5" id="KW-1185">Reference proteome</keyword>
<comment type="caution">
    <text evidence="4">The sequence shown here is derived from an EMBL/GenBank/DDBJ whole genome shotgun (WGS) entry which is preliminary data.</text>
</comment>
<dbReference type="Gene3D" id="3.40.50.720">
    <property type="entry name" value="NAD(P)-binding Rossmann-like Domain"/>
    <property type="match status" value="2"/>
</dbReference>
<dbReference type="Gene3D" id="3.90.180.10">
    <property type="entry name" value="Medium-chain alcohol dehydrogenases, catalytic domain"/>
    <property type="match status" value="2"/>
</dbReference>
<dbReference type="Pfam" id="PF08240">
    <property type="entry name" value="ADH_N"/>
    <property type="match status" value="1"/>
</dbReference>
<evidence type="ECO:0000259" key="3">
    <source>
        <dbReference type="SMART" id="SM00829"/>
    </source>
</evidence>
<feature type="compositionally biased region" description="Basic and acidic residues" evidence="2">
    <location>
        <begin position="314"/>
        <end position="331"/>
    </location>
</feature>
<dbReference type="OrthoDB" id="3727682at2"/>
<dbReference type="PANTHER" id="PTHR44154:SF1">
    <property type="entry name" value="QUINONE OXIDOREDUCTASE"/>
    <property type="match status" value="1"/>
</dbReference>
<dbReference type="GO" id="GO:0016491">
    <property type="term" value="F:oxidoreductase activity"/>
    <property type="evidence" value="ECO:0007669"/>
    <property type="project" value="InterPro"/>
</dbReference>
<evidence type="ECO:0000313" key="5">
    <source>
        <dbReference type="Proteomes" id="UP000297866"/>
    </source>
</evidence>
<dbReference type="InterPro" id="IPR011032">
    <property type="entry name" value="GroES-like_sf"/>
</dbReference>
<feature type="region of interest" description="Disordered" evidence="2">
    <location>
        <begin position="1"/>
        <end position="21"/>
    </location>
</feature>
<evidence type="ECO:0000256" key="1">
    <source>
        <dbReference type="ARBA" id="ARBA00022857"/>
    </source>
</evidence>
<proteinExistence type="predicted"/>
<feature type="domain" description="Enoyl reductase (ER)" evidence="3">
    <location>
        <begin position="26"/>
        <end position="300"/>
    </location>
</feature>
<reference evidence="4 5" key="1">
    <citation type="submission" date="2019-03" db="EMBL/GenBank/DDBJ databases">
        <title>Genomics of glacier-inhabiting Cryobacterium strains.</title>
        <authorList>
            <person name="Liu Q."/>
            <person name="Xin Y.-H."/>
        </authorList>
    </citation>
    <scope>NUCLEOTIDE SEQUENCE [LARGE SCALE GENOMIC DNA]</scope>
    <source>
        <strain evidence="4 5">Sr47</strain>
    </source>
</reference>
<gene>
    <name evidence="4" type="ORF">E3O23_08215</name>
</gene>
<dbReference type="SMART" id="SM00829">
    <property type="entry name" value="PKS_ER"/>
    <property type="match status" value="1"/>
</dbReference>
<dbReference type="SUPFAM" id="SSF51735">
    <property type="entry name" value="NAD(P)-binding Rossmann-fold domains"/>
    <property type="match status" value="1"/>
</dbReference>
<dbReference type="AlphaFoldDB" id="A0A4R8UH84"/>
<keyword evidence="1" id="KW-0521">NADP</keyword>
<feature type="compositionally biased region" description="Basic and acidic residues" evidence="2">
    <location>
        <begin position="356"/>
        <end position="372"/>
    </location>
</feature>
<evidence type="ECO:0000313" key="4">
    <source>
        <dbReference type="EMBL" id="TFB51507.1"/>
    </source>
</evidence>
<dbReference type="EMBL" id="SOEZ01000041">
    <property type="protein sequence ID" value="TFB51507.1"/>
    <property type="molecule type" value="Genomic_DNA"/>
</dbReference>
<organism evidence="4 5">
    <name type="scientific">Cryobacterium tagatosivorans</name>
    <dbReference type="NCBI Taxonomy" id="1259199"/>
    <lineage>
        <taxon>Bacteria</taxon>
        <taxon>Bacillati</taxon>
        <taxon>Actinomycetota</taxon>
        <taxon>Actinomycetes</taxon>
        <taxon>Micrococcales</taxon>
        <taxon>Microbacteriaceae</taxon>
        <taxon>Cryobacterium</taxon>
    </lineage>
</organism>
<dbReference type="Pfam" id="PF13602">
    <property type="entry name" value="ADH_zinc_N_2"/>
    <property type="match status" value="1"/>
</dbReference>
<dbReference type="CDD" id="cd05289">
    <property type="entry name" value="MDR_like_2"/>
    <property type="match status" value="1"/>
</dbReference>
<dbReference type="InterPro" id="IPR013154">
    <property type="entry name" value="ADH-like_N"/>
</dbReference>